<organism evidence="3 4">
    <name type="scientific">Hoylesella timonensis S9-PR14</name>
    <dbReference type="NCBI Taxonomy" id="1401062"/>
    <lineage>
        <taxon>Bacteria</taxon>
        <taxon>Pseudomonadati</taxon>
        <taxon>Bacteroidota</taxon>
        <taxon>Bacteroidia</taxon>
        <taxon>Bacteroidales</taxon>
        <taxon>Prevotellaceae</taxon>
        <taxon>Hoylesella</taxon>
    </lineage>
</organism>
<proteinExistence type="predicted"/>
<dbReference type="EMBL" id="JRPQ01000059">
    <property type="protein sequence ID" value="KGI22696.1"/>
    <property type="molecule type" value="Genomic_DNA"/>
</dbReference>
<evidence type="ECO:0000313" key="3">
    <source>
        <dbReference type="EMBL" id="KGI22696.1"/>
    </source>
</evidence>
<evidence type="ECO:0000313" key="4">
    <source>
        <dbReference type="Proteomes" id="UP000029723"/>
    </source>
</evidence>
<accession>A0A098YTT6</accession>
<feature type="chain" id="PRO_5001951374" evidence="2">
    <location>
        <begin position="22"/>
        <end position="176"/>
    </location>
</feature>
<evidence type="ECO:0000256" key="2">
    <source>
        <dbReference type="SAM" id="SignalP"/>
    </source>
</evidence>
<dbReference type="OrthoDB" id="1081826at2"/>
<sequence>MNIRKLLPLFIAALFAMNSHADNRPMGAHIFGFATSFNDSTVYLTEIQYVDSAYIGKSNFLFSRENYSYQLQNYLKSKGIANPTCVTIFAKKQKNIEKKYLKMRKRYEKKGTYQIKFIPLQDFLYTGIMPQESDLNREKIAKQKAKAEMKEAKKAKKEAKRKRKEAARKAATQTTK</sequence>
<feature type="region of interest" description="Disordered" evidence="1">
    <location>
        <begin position="140"/>
        <end position="176"/>
    </location>
</feature>
<name>A0A098YTT6_9BACT</name>
<reference evidence="3 4" key="1">
    <citation type="submission" date="2014-07" db="EMBL/GenBank/DDBJ databases">
        <authorList>
            <person name="McCorrison J."/>
            <person name="Sanka R."/>
            <person name="Torralba M."/>
            <person name="Gillis M."/>
            <person name="Haft D.H."/>
            <person name="Methe B."/>
            <person name="Sutton G."/>
            <person name="Nelson K.E."/>
        </authorList>
    </citation>
    <scope>NUCLEOTIDE SEQUENCE [LARGE SCALE GENOMIC DNA]</scope>
    <source>
        <strain evidence="3 4">S9-PR14</strain>
    </source>
</reference>
<dbReference type="AlphaFoldDB" id="A0A098YTT6"/>
<comment type="caution">
    <text evidence="3">The sequence shown here is derived from an EMBL/GenBank/DDBJ whole genome shotgun (WGS) entry which is preliminary data.</text>
</comment>
<feature type="compositionally biased region" description="Basic residues" evidence="1">
    <location>
        <begin position="153"/>
        <end position="166"/>
    </location>
</feature>
<dbReference type="RefSeq" id="WP_036926294.1">
    <property type="nucleotide sequence ID" value="NZ_JRPQ01000059.1"/>
</dbReference>
<protein>
    <submittedName>
        <fullName evidence="3">Uncharacterized protein</fullName>
    </submittedName>
</protein>
<feature type="signal peptide" evidence="2">
    <location>
        <begin position="1"/>
        <end position="21"/>
    </location>
</feature>
<feature type="compositionally biased region" description="Basic and acidic residues" evidence="1">
    <location>
        <begin position="140"/>
        <end position="152"/>
    </location>
</feature>
<dbReference type="Proteomes" id="UP000029723">
    <property type="component" value="Unassembled WGS sequence"/>
</dbReference>
<keyword evidence="2" id="KW-0732">Signal</keyword>
<evidence type="ECO:0000256" key="1">
    <source>
        <dbReference type="SAM" id="MobiDB-lite"/>
    </source>
</evidence>
<gene>
    <name evidence="3" type="ORF">HMPREF9304_03005</name>
</gene>